<proteinExistence type="predicted"/>
<reference evidence="1" key="1">
    <citation type="submission" date="2018-05" db="EMBL/GenBank/DDBJ databases">
        <authorList>
            <person name="Lanie J.A."/>
            <person name="Ng W.-L."/>
            <person name="Kazmierczak K.M."/>
            <person name="Andrzejewski T.M."/>
            <person name="Davidsen T.M."/>
            <person name="Wayne K.J."/>
            <person name="Tettelin H."/>
            <person name="Glass J.I."/>
            <person name="Rusch D."/>
            <person name="Podicherti R."/>
            <person name="Tsui H.-C.T."/>
            <person name="Winkler M.E."/>
        </authorList>
    </citation>
    <scope>NUCLEOTIDE SEQUENCE</scope>
</reference>
<dbReference type="InterPro" id="IPR036249">
    <property type="entry name" value="Thioredoxin-like_sf"/>
</dbReference>
<feature type="non-terminal residue" evidence="1">
    <location>
        <position position="1"/>
    </location>
</feature>
<organism evidence="1">
    <name type="scientific">marine metagenome</name>
    <dbReference type="NCBI Taxonomy" id="408172"/>
    <lineage>
        <taxon>unclassified sequences</taxon>
        <taxon>metagenomes</taxon>
        <taxon>ecological metagenomes</taxon>
    </lineage>
</organism>
<protein>
    <recommendedName>
        <fullName evidence="2">Thioredoxin domain-containing protein</fullName>
    </recommendedName>
</protein>
<dbReference type="AlphaFoldDB" id="A0A382BJ86"/>
<gene>
    <name evidence="1" type="ORF">METZ01_LOCUS166770</name>
</gene>
<dbReference type="EMBL" id="UINC01030091">
    <property type="protein sequence ID" value="SVB13916.1"/>
    <property type="molecule type" value="Genomic_DNA"/>
</dbReference>
<evidence type="ECO:0008006" key="2">
    <source>
        <dbReference type="Google" id="ProtNLM"/>
    </source>
</evidence>
<evidence type="ECO:0000313" key="1">
    <source>
        <dbReference type="EMBL" id="SVB13916.1"/>
    </source>
</evidence>
<name>A0A382BJ86_9ZZZZ</name>
<sequence>VAALFVLGPFKWQPESTVNEGELVSPVVELGSFKPTDSNGRPLQINTVPGDWFLVVLHDGTCSSACGRLVEDASQIRVAIGRDRDRVNVATLGSDDLTLIAETPHWILSDPIRFLNALNASTHSNVILPTLLTLDHRLRVALIYGPNHEAQAALNDLKRLLKASAPP</sequence>
<dbReference type="SUPFAM" id="SSF52833">
    <property type="entry name" value="Thioredoxin-like"/>
    <property type="match status" value="1"/>
</dbReference>
<accession>A0A382BJ86</accession>